<reference evidence="1 2" key="1">
    <citation type="submission" date="2024-01" db="EMBL/GenBank/DDBJ databases">
        <authorList>
            <person name="Alioto T."/>
            <person name="Alioto T."/>
            <person name="Gomez Garrido J."/>
        </authorList>
    </citation>
    <scope>NUCLEOTIDE SEQUENCE [LARGE SCALE GENOMIC DNA]</scope>
</reference>
<keyword evidence="2" id="KW-1185">Reference proteome</keyword>
<evidence type="ECO:0000313" key="1">
    <source>
        <dbReference type="EMBL" id="CAK6953107.1"/>
    </source>
</evidence>
<protein>
    <submittedName>
        <fullName evidence="1">Uncharacterized protein LOC111836274</fullName>
    </submittedName>
</protein>
<name>A0AAV1N132_SCOSC</name>
<comment type="caution">
    <text evidence="1">The sequence shown here is derived from an EMBL/GenBank/DDBJ whole genome shotgun (WGS) entry which is preliminary data.</text>
</comment>
<accession>A0AAV1N132</accession>
<sequence>MGNYWLMAAWQHGCPKVLVNKTRQTQSRAVKKSKKGEIYYLPDPPEGLSTVQSKENQTTVLLKVQKCDLDLQLLDELMMETFCQ</sequence>
<dbReference type="Proteomes" id="UP001314229">
    <property type="component" value="Unassembled WGS sequence"/>
</dbReference>
<dbReference type="AlphaFoldDB" id="A0AAV1N132"/>
<proteinExistence type="predicted"/>
<evidence type="ECO:0000313" key="2">
    <source>
        <dbReference type="Proteomes" id="UP001314229"/>
    </source>
</evidence>
<gene>
    <name evidence="1" type="ORF">FSCOSCO3_A009945</name>
</gene>
<dbReference type="EMBL" id="CAWUFR010000012">
    <property type="protein sequence ID" value="CAK6953107.1"/>
    <property type="molecule type" value="Genomic_DNA"/>
</dbReference>
<organism evidence="1 2">
    <name type="scientific">Scomber scombrus</name>
    <name type="common">Atlantic mackerel</name>
    <name type="synonym">Scomber vernalis</name>
    <dbReference type="NCBI Taxonomy" id="13677"/>
    <lineage>
        <taxon>Eukaryota</taxon>
        <taxon>Metazoa</taxon>
        <taxon>Chordata</taxon>
        <taxon>Craniata</taxon>
        <taxon>Vertebrata</taxon>
        <taxon>Euteleostomi</taxon>
        <taxon>Actinopterygii</taxon>
        <taxon>Neopterygii</taxon>
        <taxon>Teleostei</taxon>
        <taxon>Neoteleostei</taxon>
        <taxon>Acanthomorphata</taxon>
        <taxon>Pelagiaria</taxon>
        <taxon>Scombriformes</taxon>
        <taxon>Scombridae</taxon>
        <taxon>Scomber</taxon>
    </lineage>
</organism>